<keyword evidence="1" id="KW-0813">Transport</keyword>
<evidence type="ECO:0000313" key="6">
    <source>
        <dbReference type="Proteomes" id="UP000693970"/>
    </source>
</evidence>
<sequence>MVGSTMLPREERLAHFYWSSSNRQQPCFCLVDKAMVDLDVIKLHISPELIAAIFGVRQPESIRIYDKDSGTMLALPDKDETAHAWSWPVEPKHDYEVRIDVVDERDIENVEPVVPIHRIFPLFPGDNDDAKSERIEQLSENFYSKLWSDPDTPAGLRDLFFSRTSSYKIQAFRQYDWFHETFGGPSIMENCEREKHLWPKVMAKHTSSRMSREHAISWLNIMNRALEEEFPDEWKLRSALALYWLHFYAFFPYSDEDRREFRRVVMQPLETMPQ</sequence>
<dbReference type="Proteomes" id="UP000693970">
    <property type="component" value="Unassembled WGS sequence"/>
</dbReference>
<comment type="caution">
    <text evidence="5">The sequence shown here is derived from an EMBL/GenBank/DDBJ whole genome shotgun (WGS) entry which is preliminary data.</text>
</comment>
<evidence type="ECO:0000256" key="4">
    <source>
        <dbReference type="ARBA" id="ARBA00023004"/>
    </source>
</evidence>
<evidence type="ECO:0000313" key="5">
    <source>
        <dbReference type="EMBL" id="KAG7374624.1"/>
    </source>
</evidence>
<evidence type="ECO:0000256" key="2">
    <source>
        <dbReference type="ARBA" id="ARBA00022617"/>
    </source>
</evidence>
<dbReference type="GO" id="GO:0046872">
    <property type="term" value="F:metal ion binding"/>
    <property type="evidence" value="ECO:0007669"/>
    <property type="project" value="UniProtKB-KW"/>
</dbReference>
<dbReference type="InterPro" id="IPR001486">
    <property type="entry name" value="Hemoglobin_trunc"/>
</dbReference>
<dbReference type="OrthoDB" id="49957at2759"/>
<keyword evidence="4" id="KW-0408">Iron</keyword>
<protein>
    <submittedName>
        <fullName evidence="5">Bacterial-like globin</fullName>
    </submittedName>
</protein>
<dbReference type="GO" id="GO:0019825">
    <property type="term" value="F:oxygen binding"/>
    <property type="evidence" value="ECO:0007669"/>
    <property type="project" value="InterPro"/>
</dbReference>
<evidence type="ECO:0000256" key="1">
    <source>
        <dbReference type="ARBA" id="ARBA00022448"/>
    </source>
</evidence>
<evidence type="ECO:0000256" key="3">
    <source>
        <dbReference type="ARBA" id="ARBA00022723"/>
    </source>
</evidence>
<keyword evidence="3" id="KW-0479">Metal-binding</keyword>
<reference evidence="5" key="1">
    <citation type="journal article" date="2021" name="Sci. Rep.">
        <title>Diploid genomic architecture of Nitzschia inconspicua, an elite biomass production diatom.</title>
        <authorList>
            <person name="Oliver A."/>
            <person name="Podell S."/>
            <person name="Pinowska A."/>
            <person name="Traller J.C."/>
            <person name="Smith S.R."/>
            <person name="McClure R."/>
            <person name="Beliaev A."/>
            <person name="Bohutskyi P."/>
            <person name="Hill E.A."/>
            <person name="Rabines A."/>
            <person name="Zheng H."/>
            <person name="Allen L.Z."/>
            <person name="Kuo A."/>
            <person name="Grigoriev I.V."/>
            <person name="Allen A.E."/>
            <person name="Hazlebeck D."/>
            <person name="Allen E.E."/>
        </authorList>
    </citation>
    <scope>NUCLEOTIDE SEQUENCE</scope>
    <source>
        <strain evidence="5">Hildebrandi</strain>
    </source>
</reference>
<dbReference type="Pfam" id="PF01152">
    <property type="entry name" value="Bac_globin"/>
    <property type="match status" value="1"/>
</dbReference>
<dbReference type="AlphaFoldDB" id="A0A9K3QAA8"/>
<keyword evidence="6" id="KW-1185">Reference proteome</keyword>
<organism evidence="5 6">
    <name type="scientific">Nitzschia inconspicua</name>
    <dbReference type="NCBI Taxonomy" id="303405"/>
    <lineage>
        <taxon>Eukaryota</taxon>
        <taxon>Sar</taxon>
        <taxon>Stramenopiles</taxon>
        <taxon>Ochrophyta</taxon>
        <taxon>Bacillariophyta</taxon>
        <taxon>Bacillariophyceae</taxon>
        <taxon>Bacillariophycidae</taxon>
        <taxon>Bacillariales</taxon>
        <taxon>Bacillariaceae</taxon>
        <taxon>Nitzschia</taxon>
    </lineage>
</organism>
<dbReference type="EMBL" id="JAGRRH010000001">
    <property type="protein sequence ID" value="KAG7374624.1"/>
    <property type="molecule type" value="Genomic_DNA"/>
</dbReference>
<keyword evidence="2" id="KW-0349">Heme</keyword>
<name>A0A9K3QAA8_9STRA</name>
<proteinExistence type="predicted"/>
<accession>A0A9K3QAA8</accession>
<gene>
    <name evidence="5" type="ORF">IV203_013719</name>
</gene>
<reference evidence="5" key="2">
    <citation type="submission" date="2021-04" db="EMBL/GenBank/DDBJ databases">
        <authorList>
            <person name="Podell S."/>
        </authorList>
    </citation>
    <scope>NUCLEOTIDE SEQUENCE</scope>
    <source>
        <strain evidence="5">Hildebrandi</strain>
    </source>
</reference>